<accession>A0A4V6MGW2</accession>
<dbReference type="HAMAP" id="MF_01454">
    <property type="entry name" value="GTPase_Obg"/>
    <property type="match status" value="1"/>
</dbReference>
<feature type="binding site" evidence="9">
    <location>
        <begin position="212"/>
        <end position="215"/>
    </location>
    <ligand>
        <name>GTP</name>
        <dbReference type="ChEBI" id="CHEBI:37565"/>
    </ligand>
</feature>
<dbReference type="GO" id="GO:0005737">
    <property type="term" value="C:cytoplasm"/>
    <property type="evidence" value="ECO:0007669"/>
    <property type="project" value="UniProtKB-SubCell"/>
</dbReference>
<dbReference type="SUPFAM" id="SSF82051">
    <property type="entry name" value="Obg GTP-binding protein N-terminal domain"/>
    <property type="match status" value="1"/>
</dbReference>
<gene>
    <name evidence="9" type="primary">obg</name>
    <name evidence="14" type="ORF">EV384_6378</name>
</gene>
<dbReference type="Gene3D" id="3.30.300.350">
    <property type="entry name" value="GTP-binding protein OBG, C-terminal domain"/>
    <property type="match status" value="1"/>
</dbReference>
<evidence type="ECO:0000256" key="7">
    <source>
        <dbReference type="ARBA" id="ARBA00022842"/>
    </source>
</evidence>
<dbReference type="InterPro" id="IPR027417">
    <property type="entry name" value="P-loop_NTPase"/>
</dbReference>
<dbReference type="SUPFAM" id="SSF102741">
    <property type="entry name" value="Obg GTP-binding protein C-terminal domain"/>
    <property type="match status" value="1"/>
</dbReference>
<evidence type="ECO:0000256" key="9">
    <source>
        <dbReference type="HAMAP-Rule" id="MF_01454"/>
    </source>
</evidence>
<dbReference type="Gene3D" id="3.40.50.300">
    <property type="entry name" value="P-loop containing nucleotide triphosphate hydrolases"/>
    <property type="match status" value="1"/>
</dbReference>
<dbReference type="PROSITE" id="PS51710">
    <property type="entry name" value="G_OBG"/>
    <property type="match status" value="1"/>
</dbReference>
<comment type="caution">
    <text evidence="14">The sequence shown here is derived from an EMBL/GenBank/DDBJ whole genome shotgun (WGS) entry which is preliminary data.</text>
</comment>
<dbReference type="Gene3D" id="2.70.210.12">
    <property type="entry name" value="GTP1/OBG domain"/>
    <property type="match status" value="1"/>
</dbReference>
<feature type="domain" description="OBG-type G" evidence="11">
    <location>
        <begin position="160"/>
        <end position="330"/>
    </location>
</feature>
<dbReference type="PANTHER" id="PTHR11702:SF31">
    <property type="entry name" value="MITOCHONDRIAL RIBOSOME-ASSOCIATED GTPASE 2"/>
    <property type="match status" value="1"/>
</dbReference>
<evidence type="ECO:0000256" key="3">
    <source>
        <dbReference type="ARBA" id="ARBA00022490"/>
    </source>
</evidence>
<dbReference type="InterPro" id="IPR006074">
    <property type="entry name" value="GTP1-OBG_CS"/>
</dbReference>
<dbReference type="PRINTS" id="PR00326">
    <property type="entry name" value="GTP1OBG"/>
</dbReference>
<dbReference type="InterPro" id="IPR036726">
    <property type="entry name" value="GTP1_OBG_dom_sf"/>
</dbReference>
<feature type="domain" description="OCT" evidence="12">
    <location>
        <begin position="348"/>
        <end position="426"/>
    </location>
</feature>
<dbReference type="InterPro" id="IPR015349">
    <property type="entry name" value="OCT_dom"/>
</dbReference>
<evidence type="ECO:0000256" key="1">
    <source>
        <dbReference type="ARBA" id="ARBA00001946"/>
    </source>
</evidence>
<evidence type="ECO:0000259" key="11">
    <source>
        <dbReference type="PROSITE" id="PS51710"/>
    </source>
</evidence>
<evidence type="ECO:0000259" key="12">
    <source>
        <dbReference type="PROSITE" id="PS51881"/>
    </source>
</evidence>
<evidence type="ECO:0000256" key="8">
    <source>
        <dbReference type="ARBA" id="ARBA00023134"/>
    </source>
</evidence>
<dbReference type="SUPFAM" id="SSF52540">
    <property type="entry name" value="P-loop containing nucleoside triphosphate hydrolases"/>
    <property type="match status" value="1"/>
</dbReference>
<dbReference type="OrthoDB" id="9807318at2"/>
<dbReference type="InterPro" id="IPR005225">
    <property type="entry name" value="Small_GTP-bd"/>
</dbReference>
<comment type="subcellular location">
    <subcellularLocation>
        <location evidence="9">Cytoplasm</location>
    </subcellularLocation>
</comment>
<feature type="binding site" evidence="9">
    <location>
        <position position="193"/>
    </location>
    <ligand>
        <name>Mg(2+)</name>
        <dbReference type="ChEBI" id="CHEBI:18420"/>
    </ligand>
</feature>
<evidence type="ECO:0000256" key="10">
    <source>
        <dbReference type="SAM" id="MobiDB-lite"/>
    </source>
</evidence>
<dbReference type="CDD" id="cd01898">
    <property type="entry name" value="Obg"/>
    <property type="match status" value="1"/>
</dbReference>
<evidence type="ECO:0000256" key="6">
    <source>
        <dbReference type="ARBA" id="ARBA00022801"/>
    </source>
</evidence>
<name>A0A4V6MGW2_9ACTN</name>
<dbReference type="EC" id="3.6.5.-" evidence="9"/>
<dbReference type="RefSeq" id="WP_130339151.1">
    <property type="nucleotide sequence ID" value="NZ_SHLD01000001.1"/>
</dbReference>
<dbReference type="InterPro" id="IPR006169">
    <property type="entry name" value="GTP1_OBG_dom"/>
</dbReference>
<dbReference type="FunFam" id="2.70.210.12:FF:000001">
    <property type="entry name" value="GTPase Obg"/>
    <property type="match status" value="1"/>
</dbReference>
<dbReference type="PANTHER" id="PTHR11702">
    <property type="entry name" value="DEVELOPMENTALLY REGULATED GTP-BINDING PROTEIN-RELATED"/>
    <property type="match status" value="1"/>
</dbReference>
<dbReference type="PROSITE" id="PS00905">
    <property type="entry name" value="GTP1_OBG"/>
    <property type="match status" value="1"/>
</dbReference>
<dbReference type="GO" id="GO:0000287">
    <property type="term" value="F:magnesium ion binding"/>
    <property type="evidence" value="ECO:0007669"/>
    <property type="project" value="InterPro"/>
</dbReference>
<dbReference type="Pfam" id="PF09269">
    <property type="entry name" value="DUF1967"/>
    <property type="match status" value="1"/>
</dbReference>
<dbReference type="Pfam" id="PF01018">
    <property type="entry name" value="GTP1_OBG"/>
    <property type="match status" value="1"/>
</dbReference>
<dbReference type="Pfam" id="PF01926">
    <property type="entry name" value="MMR_HSR1"/>
    <property type="match status" value="1"/>
</dbReference>
<feature type="region of interest" description="Disordered" evidence="10">
    <location>
        <begin position="447"/>
        <end position="495"/>
    </location>
</feature>
<evidence type="ECO:0000259" key="13">
    <source>
        <dbReference type="PROSITE" id="PS51883"/>
    </source>
</evidence>
<dbReference type="NCBIfam" id="NF008956">
    <property type="entry name" value="PRK12299.1"/>
    <property type="match status" value="1"/>
</dbReference>
<proteinExistence type="inferred from homology"/>
<evidence type="ECO:0000256" key="4">
    <source>
        <dbReference type="ARBA" id="ARBA00022723"/>
    </source>
</evidence>
<dbReference type="NCBIfam" id="NF008954">
    <property type="entry name" value="PRK12296.1"/>
    <property type="match status" value="1"/>
</dbReference>
<keyword evidence="6 9" id="KW-0378">Hydrolase</keyword>
<dbReference type="GO" id="GO:0003924">
    <property type="term" value="F:GTPase activity"/>
    <property type="evidence" value="ECO:0007669"/>
    <property type="project" value="UniProtKB-UniRule"/>
</dbReference>
<dbReference type="GO" id="GO:0042254">
    <property type="term" value="P:ribosome biogenesis"/>
    <property type="evidence" value="ECO:0007669"/>
    <property type="project" value="UniProtKB-UniRule"/>
</dbReference>
<dbReference type="PROSITE" id="PS51881">
    <property type="entry name" value="OCT"/>
    <property type="match status" value="1"/>
</dbReference>
<feature type="binding site" evidence="9">
    <location>
        <begin position="166"/>
        <end position="173"/>
    </location>
    <ligand>
        <name>GTP</name>
        <dbReference type="ChEBI" id="CHEBI:37565"/>
    </ligand>
</feature>
<reference evidence="14 15" key="1">
    <citation type="submission" date="2019-02" db="EMBL/GenBank/DDBJ databases">
        <title>Sequencing the genomes of 1000 actinobacteria strains.</title>
        <authorList>
            <person name="Klenk H.-P."/>
        </authorList>
    </citation>
    <scope>NUCLEOTIDE SEQUENCE [LARGE SCALE GENOMIC DNA]</scope>
    <source>
        <strain evidence="14 15">DSM 45612</strain>
    </source>
</reference>
<dbReference type="EMBL" id="SHLD01000001">
    <property type="protein sequence ID" value="RZU77646.1"/>
    <property type="molecule type" value="Genomic_DNA"/>
</dbReference>
<dbReference type="NCBIfam" id="TIGR02729">
    <property type="entry name" value="Obg_CgtA"/>
    <property type="match status" value="1"/>
</dbReference>
<dbReference type="AlphaFoldDB" id="A0A4V6MGW2"/>
<feature type="binding site" evidence="9">
    <location>
        <begin position="282"/>
        <end position="285"/>
    </location>
    <ligand>
        <name>GTP</name>
        <dbReference type="ChEBI" id="CHEBI:37565"/>
    </ligand>
</feature>
<sequence>MTTFVDRVVLHMQAGDGGHGCVSIHREKFKPFGGPDGGNGGHGGSVSLVVDAQVTTLLDFHFRPHLKAENGKGGAGSNRDGANGHDLIIKVPNGTVVQSLDGEVLADLVGAGTTFEVARGGRGGRGNASLANARRKAPGFAELGEPGDRLDVVLELKSVADVGLVGFPSAGKSSLISVISAAKPKIADYPFTTLVPNLGVVRVDNHTFTVADVPGLIPGAATGKGLGLEFLRHVERCAVLVHVVDTATLEPGRDPLADIDTIEAELSEYGGLADRPRLVALNKIDVPDGRDLAEIVRPDLEARGFRVFEVSTATREGLKELMFAMAEVVEQARRAAPPAEPTRIVIRPKAVDDTGFTIEVEEDGSFTVRGVRPERWVRQTNFDNDEAVGFLADRLARLGVEEKLAKAGADPGDLVRIGEREFDWQPTLYAGVDFVPGNRGTDIRLEEKSTRASAAERLAARKARRRRPEDALEAGGLDADLSDDLDDDDLDDDDE</sequence>
<dbReference type="InterPro" id="IPR045086">
    <property type="entry name" value="OBG_GTPase"/>
</dbReference>
<feature type="compositionally biased region" description="Acidic residues" evidence="10">
    <location>
        <begin position="480"/>
        <end position="495"/>
    </location>
</feature>
<dbReference type="PROSITE" id="PS51883">
    <property type="entry name" value="OBG"/>
    <property type="match status" value="1"/>
</dbReference>
<feature type="domain" description="Obg" evidence="13">
    <location>
        <begin position="2"/>
        <end position="159"/>
    </location>
</feature>
<dbReference type="NCBIfam" id="TIGR00231">
    <property type="entry name" value="small_GTP"/>
    <property type="match status" value="1"/>
</dbReference>
<feature type="binding site" evidence="9">
    <location>
        <begin position="311"/>
        <end position="313"/>
    </location>
    <ligand>
        <name>GTP</name>
        <dbReference type="ChEBI" id="CHEBI:37565"/>
    </ligand>
</feature>
<dbReference type="GO" id="GO:0005525">
    <property type="term" value="F:GTP binding"/>
    <property type="evidence" value="ECO:0007669"/>
    <property type="project" value="UniProtKB-UniRule"/>
</dbReference>
<keyword evidence="8 9" id="KW-0342">GTP-binding</keyword>
<organism evidence="14 15">
    <name type="scientific">Micromonospora kangleipakensis</name>
    <dbReference type="NCBI Taxonomy" id="1077942"/>
    <lineage>
        <taxon>Bacteria</taxon>
        <taxon>Bacillati</taxon>
        <taxon>Actinomycetota</taxon>
        <taxon>Actinomycetes</taxon>
        <taxon>Micromonosporales</taxon>
        <taxon>Micromonosporaceae</taxon>
        <taxon>Micromonospora</taxon>
    </lineage>
</organism>
<dbReference type="InterPro" id="IPR036346">
    <property type="entry name" value="GTP-bd_prot_GTP1/OBG_C_sf"/>
</dbReference>
<comment type="subunit">
    <text evidence="9">Monomer.</text>
</comment>
<comment type="function">
    <text evidence="9">An essential GTPase which binds GTP, GDP and possibly (p)ppGpp with moderate affinity, with high nucleotide exchange rates and a fairly low GTP hydrolysis rate. Plays a role in control of the cell cycle, stress response, ribosome biogenesis and in those bacteria that undergo differentiation, in morphogenesis control.</text>
</comment>
<comment type="similarity">
    <text evidence="2 9">Belongs to the TRAFAC class OBG-HflX-like GTPase superfamily. OBG GTPase family.</text>
</comment>
<dbReference type="InterPro" id="IPR031167">
    <property type="entry name" value="G_OBG"/>
</dbReference>
<dbReference type="InterPro" id="IPR014100">
    <property type="entry name" value="GTP-bd_Obg/CgtA"/>
</dbReference>
<protein>
    <recommendedName>
        <fullName evidence="9">GTPase Obg</fullName>
        <ecNumber evidence="9">3.6.5.-</ecNumber>
    </recommendedName>
    <alternativeName>
        <fullName evidence="9">GTP-binding protein Obg</fullName>
    </alternativeName>
</protein>
<feature type="binding site" evidence="9">
    <location>
        <position position="173"/>
    </location>
    <ligand>
        <name>Mg(2+)</name>
        <dbReference type="ChEBI" id="CHEBI:18420"/>
    </ligand>
</feature>
<keyword evidence="5 9" id="KW-0547">Nucleotide-binding</keyword>
<keyword evidence="7 9" id="KW-0460">Magnesium</keyword>
<keyword evidence="15" id="KW-1185">Reference proteome</keyword>
<evidence type="ECO:0000313" key="15">
    <source>
        <dbReference type="Proteomes" id="UP000294114"/>
    </source>
</evidence>
<keyword evidence="4 9" id="KW-0479">Metal-binding</keyword>
<dbReference type="NCBIfam" id="NF008955">
    <property type="entry name" value="PRK12297.1"/>
    <property type="match status" value="1"/>
</dbReference>
<dbReference type="Proteomes" id="UP000294114">
    <property type="component" value="Unassembled WGS sequence"/>
</dbReference>
<feature type="binding site" evidence="9">
    <location>
        <begin position="191"/>
        <end position="195"/>
    </location>
    <ligand>
        <name>GTP</name>
        <dbReference type="ChEBI" id="CHEBI:37565"/>
    </ligand>
</feature>
<comment type="cofactor">
    <cofactor evidence="1 9">
        <name>Mg(2+)</name>
        <dbReference type="ChEBI" id="CHEBI:18420"/>
    </cofactor>
</comment>
<evidence type="ECO:0000256" key="5">
    <source>
        <dbReference type="ARBA" id="ARBA00022741"/>
    </source>
</evidence>
<evidence type="ECO:0000313" key="14">
    <source>
        <dbReference type="EMBL" id="RZU77646.1"/>
    </source>
</evidence>
<dbReference type="InterPro" id="IPR006073">
    <property type="entry name" value="GTP-bd"/>
</dbReference>
<dbReference type="NCBIfam" id="TIGR03595">
    <property type="entry name" value="Obg_CgtA_exten"/>
    <property type="match status" value="1"/>
</dbReference>
<evidence type="ECO:0000256" key="2">
    <source>
        <dbReference type="ARBA" id="ARBA00007699"/>
    </source>
</evidence>
<keyword evidence="3 9" id="KW-0963">Cytoplasm</keyword>